<accession>A0ACB7PCU6</accession>
<evidence type="ECO:0000313" key="2">
    <source>
        <dbReference type="Proteomes" id="UP000724584"/>
    </source>
</evidence>
<name>A0ACB7PCU6_9PEZI</name>
<protein>
    <submittedName>
        <fullName evidence="1">Uncharacterized protein</fullName>
    </submittedName>
</protein>
<evidence type="ECO:0000313" key="1">
    <source>
        <dbReference type="EMBL" id="KAH6636903.1"/>
    </source>
</evidence>
<dbReference type="EMBL" id="JAGIZQ010000003">
    <property type="protein sequence ID" value="KAH6636903.1"/>
    <property type="molecule type" value="Genomic_DNA"/>
</dbReference>
<organism evidence="1 2">
    <name type="scientific">Chaetomium tenue</name>
    <dbReference type="NCBI Taxonomy" id="1854479"/>
    <lineage>
        <taxon>Eukaryota</taxon>
        <taxon>Fungi</taxon>
        <taxon>Dikarya</taxon>
        <taxon>Ascomycota</taxon>
        <taxon>Pezizomycotina</taxon>
        <taxon>Sordariomycetes</taxon>
        <taxon>Sordariomycetidae</taxon>
        <taxon>Sordariales</taxon>
        <taxon>Chaetomiaceae</taxon>
        <taxon>Chaetomium</taxon>
    </lineage>
</organism>
<sequence length="331" mass="37456">RLIFPVIRELSLTDVPLAAGMARAVNFGTLRSLTLLRCQGWYVFLAWAIKLKLPIRLKTFGIHIIDNTSLVSNRLLIGAFLSSFKGLENLFIDEPERQGLLVFWDAVACHQPALKKFVHQQRTCPSDRYAFSSARVVPRLPLLNLEMLQLQRGPFAAQLCDLDLEFVGLPCRPLLLVPVLSLCTRKTSLKVLHIRQPAPVRSGVQPCWALHDRFVGRHPSLELRSTPSEINNVISGCRDETAAASLFRSGLRSEFRDFAEWVFGQHGIGSLQFLVFGDYSFGGRKSDNRLILCRNPMLEKKSNFQILTRSDTDVYHLDEYRDALRACPTHA</sequence>
<feature type="non-terminal residue" evidence="1">
    <location>
        <position position="331"/>
    </location>
</feature>
<keyword evidence="2" id="KW-1185">Reference proteome</keyword>
<comment type="caution">
    <text evidence="1">The sequence shown here is derived from an EMBL/GenBank/DDBJ whole genome shotgun (WGS) entry which is preliminary data.</text>
</comment>
<feature type="non-terminal residue" evidence="1">
    <location>
        <position position="1"/>
    </location>
</feature>
<proteinExistence type="predicted"/>
<gene>
    <name evidence="1" type="ORF">F5144DRAFT_469631</name>
</gene>
<reference evidence="1 2" key="1">
    <citation type="journal article" date="2021" name="Nat. Commun.">
        <title>Genetic determinants of endophytism in the Arabidopsis root mycobiome.</title>
        <authorList>
            <person name="Mesny F."/>
            <person name="Miyauchi S."/>
            <person name="Thiergart T."/>
            <person name="Pickel B."/>
            <person name="Atanasova L."/>
            <person name="Karlsson M."/>
            <person name="Huettel B."/>
            <person name="Barry K.W."/>
            <person name="Haridas S."/>
            <person name="Chen C."/>
            <person name="Bauer D."/>
            <person name="Andreopoulos W."/>
            <person name="Pangilinan J."/>
            <person name="LaButti K."/>
            <person name="Riley R."/>
            <person name="Lipzen A."/>
            <person name="Clum A."/>
            <person name="Drula E."/>
            <person name="Henrissat B."/>
            <person name="Kohler A."/>
            <person name="Grigoriev I.V."/>
            <person name="Martin F.M."/>
            <person name="Hacquard S."/>
        </authorList>
    </citation>
    <scope>NUCLEOTIDE SEQUENCE [LARGE SCALE GENOMIC DNA]</scope>
    <source>
        <strain evidence="1 2">MPI-SDFR-AT-0079</strain>
    </source>
</reference>
<dbReference type="Proteomes" id="UP000724584">
    <property type="component" value="Unassembled WGS sequence"/>
</dbReference>